<comment type="caution">
    <text evidence="2">The sequence shown here is derived from an EMBL/GenBank/DDBJ whole genome shotgun (WGS) entry which is preliminary data.</text>
</comment>
<dbReference type="InterPro" id="IPR052356">
    <property type="entry name" value="Thiol_S-MT"/>
</dbReference>
<dbReference type="PANTHER" id="PTHR45036:SF1">
    <property type="entry name" value="METHYLTRANSFERASE LIKE 7A"/>
    <property type="match status" value="1"/>
</dbReference>
<organism evidence="2 3">
    <name type="scientific">Tersicoccus solisilvae</name>
    <dbReference type="NCBI Taxonomy" id="1882339"/>
    <lineage>
        <taxon>Bacteria</taxon>
        <taxon>Bacillati</taxon>
        <taxon>Actinomycetota</taxon>
        <taxon>Actinomycetes</taxon>
        <taxon>Micrococcales</taxon>
        <taxon>Micrococcaceae</taxon>
        <taxon>Tersicoccus</taxon>
    </lineage>
</organism>
<dbReference type="EMBL" id="BMJI01000003">
    <property type="protein sequence ID" value="GGC84459.1"/>
    <property type="molecule type" value="Genomic_DNA"/>
</dbReference>
<proteinExistence type="predicted"/>
<gene>
    <name evidence="2" type="ORF">GCM10011512_09120</name>
</gene>
<keyword evidence="3" id="KW-1185">Reference proteome</keyword>
<evidence type="ECO:0000313" key="3">
    <source>
        <dbReference type="Proteomes" id="UP000597761"/>
    </source>
</evidence>
<dbReference type="PANTHER" id="PTHR45036">
    <property type="entry name" value="METHYLTRANSFERASE LIKE 7B"/>
    <property type="match status" value="1"/>
</dbReference>
<dbReference type="InterPro" id="IPR013216">
    <property type="entry name" value="Methyltransf_11"/>
</dbReference>
<accession>A0ABQ1NWN0</accession>
<sequence>MTTPIAIEGLRQVRLGLLSRRDLLSRLTGTVVEIGSGAGRNLPDLPASVDWIGTEPNRRLRTTLAAAARERGLRPPLAARAEALPVETGSADVVLSVVVLCSVDDVDAGLREARRVRRTGPVSCAPASTPT</sequence>
<dbReference type="Proteomes" id="UP000597761">
    <property type="component" value="Unassembled WGS sequence"/>
</dbReference>
<evidence type="ECO:0000313" key="2">
    <source>
        <dbReference type="EMBL" id="GGC84459.1"/>
    </source>
</evidence>
<dbReference type="Gene3D" id="3.40.50.150">
    <property type="entry name" value="Vaccinia Virus protein VP39"/>
    <property type="match status" value="1"/>
</dbReference>
<feature type="domain" description="Methyltransferase type 11" evidence="1">
    <location>
        <begin position="32"/>
        <end position="120"/>
    </location>
</feature>
<name>A0ABQ1NWN0_9MICC</name>
<dbReference type="RefSeq" id="WP_188666819.1">
    <property type="nucleotide sequence ID" value="NZ_BMJI01000003.1"/>
</dbReference>
<dbReference type="Pfam" id="PF08241">
    <property type="entry name" value="Methyltransf_11"/>
    <property type="match status" value="1"/>
</dbReference>
<reference evidence="3" key="1">
    <citation type="journal article" date="2019" name="Int. J. Syst. Evol. Microbiol.">
        <title>The Global Catalogue of Microorganisms (GCM) 10K type strain sequencing project: providing services to taxonomists for standard genome sequencing and annotation.</title>
        <authorList>
            <consortium name="The Broad Institute Genomics Platform"/>
            <consortium name="The Broad Institute Genome Sequencing Center for Infectious Disease"/>
            <person name="Wu L."/>
            <person name="Ma J."/>
        </authorList>
    </citation>
    <scope>NUCLEOTIDE SEQUENCE [LARGE SCALE GENOMIC DNA]</scope>
    <source>
        <strain evidence="3">CGMCC 1.15480</strain>
    </source>
</reference>
<protein>
    <recommendedName>
        <fullName evidence="1">Methyltransferase type 11 domain-containing protein</fullName>
    </recommendedName>
</protein>
<dbReference type="InterPro" id="IPR029063">
    <property type="entry name" value="SAM-dependent_MTases_sf"/>
</dbReference>
<evidence type="ECO:0000259" key="1">
    <source>
        <dbReference type="Pfam" id="PF08241"/>
    </source>
</evidence>
<dbReference type="SUPFAM" id="SSF53335">
    <property type="entry name" value="S-adenosyl-L-methionine-dependent methyltransferases"/>
    <property type="match status" value="1"/>
</dbReference>